<evidence type="ECO:0000256" key="2">
    <source>
        <dbReference type="SAM" id="Phobius"/>
    </source>
</evidence>
<proteinExistence type="predicted"/>
<feature type="transmembrane region" description="Helical" evidence="2">
    <location>
        <begin position="83"/>
        <end position="107"/>
    </location>
</feature>
<dbReference type="AlphaFoldDB" id="A0A9W8NS70"/>
<keyword evidence="2" id="KW-1133">Transmembrane helix</keyword>
<keyword evidence="4" id="KW-1185">Reference proteome</keyword>
<gene>
    <name evidence="3" type="ORF">DFH05DRAFT_491386</name>
</gene>
<dbReference type="Proteomes" id="UP001142393">
    <property type="component" value="Unassembled WGS sequence"/>
</dbReference>
<evidence type="ECO:0000313" key="3">
    <source>
        <dbReference type="EMBL" id="KAJ3739703.1"/>
    </source>
</evidence>
<feature type="transmembrane region" description="Helical" evidence="2">
    <location>
        <begin position="238"/>
        <end position="258"/>
    </location>
</feature>
<evidence type="ECO:0008006" key="5">
    <source>
        <dbReference type="Google" id="ProtNLM"/>
    </source>
</evidence>
<comment type="caution">
    <text evidence="3">The sequence shown here is derived from an EMBL/GenBank/DDBJ whole genome shotgun (WGS) entry which is preliminary data.</text>
</comment>
<feature type="region of interest" description="Disordered" evidence="1">
    <location>
        <begin position="398"/>
        <end position="418"/>
    </location>
</feature>
<feature type="transmembrane region" description="Helical" evidence="2">
    <location>
        <begin position="127"/>
        <end position="150"/>
    </location>
</feature>
<feature type="transmembrane region" description="Helical" evidence="2">
    <location>
        <begin position="211"/>
        <end position="231"/>
    </location>
</feature>
<dbReference type="PANTHER" id="PTHR38848">
    <property type="entry name" value="G-PROTEIN COUPLED RECEPTORS FAMILY 3 PROFILE DOMAIN-CONTAINING PROTEIN"/>
    <property type="match status" value="1"/>
</dbReference>
<evidence type="ECO:0000256" key="1">
    <source>
        <dbReference type="SAM" id="MobiDB-lite"/>
    </source>
</evidence>
<feature type="transmembrane region" description="Helical" evidence="2">
    <location>
        <begin position="55"/>
        <end position="76"/>
    </location>
</feature>
<name>A0A9W8NS70_9AGAR</name>
<organism evidence="3 4">
    <name type="scientific">Lentinula detonsa</name>
    <dbReference type="NCBI Taxonomy" id="2804962"/>
    <lineage>
        <taxon>Eukaryota</taxon>
        <taxon>Fungi</taxon>
        <taxon>Dikarya</taxon>
        <taxon>Basidiomycota</taxon>
        <taxon>Agaricomycotina</taxon>
        <taxon>Agaricomycetes</taxon>
        <taxon>Agaricomycetidae</taxon>
        <taxon>Agaricales</taxon>
        <taxon>Marasmiineae</taxon>
        <taxon>Omphalotaceae</taxon>
        <taxon>Lentinula</taxon>
    </lineage>
</organism>
<reference evidence="3 4" key="1">
    <citation type="journal article" date="2023" name="Proc. Natl. Acad. Sci. U.S.A.">
        <title>A global phylogenomic analysis of the shiitake genus Lentinula.</title>
        <authorList>
            <person name="Sierra-Patev S."/>
            <person name="Min B."/>
            <person name="Naranjo-Ortiz M."/>
            <person name="Looney B."/>
            <person name="Konkel Z."/>
            <person name="Slot J.C."/>
            <person name="Sakamoto Y."/>
            <person name="Steenwyk J.L."/>
            <person name="Rokas A."/>
            <person name="Carro J."/>
            <person name="Camarero S."/>
            <person name="Ferreira P."/>
            <person name="Molpeceres G."/>
            <person name="Ruiz-Duenas F.J."/>
            <person name="Serrano A."/>
            <person name="Henrissat B."/>
            <person name="Drula E."/>
            <person name="Hughes K.W."/>
            <person name="Mata J.L."/>
            <person name="Ishikawa N.K."/>
            <person name="Vargas-Isla R."/>
            <person name="Ushijima S."/>
            <person name="Smith C.A."/>
            <person name="Donoghue J."/>
            <person name="Ahrendt S."/>
            <person name="Andreopoulos W."/>
            <person name="He G."/>
            <person name="LaButti K."/>
            <person name="Lipzen A."/>
            <person name="Ng V."/>
            <person name="Riley R."/>
            <person name="Sandor L."/>
            <person name="Barry K."/>
            <person name="Martinez A.T."/>
            <person name="Xiao Y."/>
            <person name="Gibbons J.G."/>
            <person name="Terashima K."/>
            <person name="Grigoriev I.V."/>
            <person name="Hibbett D."/>
        </authorList>
    </citation>
    <scope>NUCLEOTIDE SEQUENCE [LARGE SCALE GENOMIC DNA]</scope>
    <source>
        <strain evidence="3 4">TFB7810</strain>
    </source>
</reference>
<feature type="compositionally biased region" description="Acidic residues" evidence="1">
    <location>
        <begin position="409"/>
        <end position="418"/>
    </location>
</feature>
<keyword evidence="2" id="KW-0472">Membrane</keyword>
<evidence type="ECO:0000313" key="4">
    <source>
        <dbReference type="Proteomes" id="UP001142393"/>
    </source>
</evidence>
<accession>A0A9W8NS70</accession>
<dbReference type="PANTHER" id="PTHR38848:SF3">
    <property type="entry name" value="G-PROTEIN COUPLED RECEPTORS FAMILY 3 PROFILE DOMAIN-CONTAINING PROTEIN"/>
    <property type="match status" value="1"/>
</dbReference>
<feature type="transmembrane region" description="Helical" evidence="2">
    <location>
        <begin position="171"/>
        <end position="191"/>
    </location>
</feature>
<keyword evidence="2" id="KW-0812">Transmembrane</keyword>
<dbReference type="EMBL" id="JANVFU010000017">
    <property type="protein sequence ID" value="KAJ3739703.1"/>
    <property type="molecule type" value="Genomic_DNA"/>
</dbReference>
<protein>
    <recommendedName>
        <fullName evidence="5">Transmembrane protein</fullName>
    </recommendedName>
</protein>
<sequence>MASMVFPSEGMQALSFLIHILGISILTHCLSRRLAAEEWNSWSSLKDMTWARVCILLIFIDSWMFLFASGMLTFGIGLESKDLVCALAIYLCVVFYATSKLLIYSFLVEKVYLVWSPSTTSPQRFKSPIYLSCLAMIAIYGGIIASMFAGRIHYFREGDGVCIIGLKQYSSLALVAYDLLINIVLTVLFLWPVFRVNLINPRLKAVATRTLLASAVALTTSTVNMLVLALLKGHENGWVCLGSCGADVIFNALAVFWVTKRRGQSYNYPSSIGQVINNPVRESRRAPEAKLHGDTGNDLVISSPPPTPWQTPTFNVDASRQTPSIIGSGPTSPAIRKPKYNLAFSSSPRESRFEDIEMHTTHKPSLFRSMTGLFRTERHPSEHALQVTVTTIITDDIEAGNGAKLSSNEETESQDDTN</sequence>